<name>A0A7Y2RF77_9GAMM</name>
<accession>A0A7Y2RF77</accession>
<feature type="region of interest" description="Disordered" evidence="1">
    <location>
        <begin position="58"/>
        <end position="91"/>
    </location>
</feature>
<feature type="compositionally biased region" description="Basic and acidic residues" evidence="1">
    <location>
        <begin position="119"/>
        <end position="129"/>
    </location>
</feature>
<evidence type="ECO:0008006" key="5">
    <source>
        <dbReference type="Google" id="ProtNLM"/>
    </source>
</evidence>
<feature type="signal peptide" evidence="2">
    <location>
        <begin position="1"/>
        <end position="22"/>
    </location>
</feature>
<evidence type="ECO:0000313" key="3">
    <source>
        <dbReference type="EMBL" id="NNH77351.1"/>
    </source>
</evidence>
<dbReference type="EMBL" id="JABERL010000018">
    <property type="protein sequence ID" value="NNH77351.1"/>
    <property type="molecule type" value="Genomic_DNA"/>
</dbReference>
<feature type="compositionally biased region" description="Basic and acidic residues" evidence="1">
    <location>
        <begin position="63"/>
        <end position="91"/>
    </location>
</feature>
<evidence type="ECO:0000256" key="1">
    <source>
        <dbReference type="SAM" id="MobiDB-lite"/>
    </source>
</evidence>
<dbReference type="AlphaFoldDB" id="A0A7Y2RF77"/>
<gene>
    <name evidence="3" type="ORF">HLH17_06620</name>
</gene>
<evidence type="ECO:0000313" key="4">
    <source>
        <dbReference type="Proteomes" id="UP000569202"/>
    </source>
</evidence>
<comment type="caution">
    <text evidence="3">The sequence shown here is derived from an EMBL/GenBank/DDBJ whole genome shotgun (WGS) entry which is preliminary data.</text>
</comment>
<dbReference type="RefSeq" id="WP_171540198.1">
    <property type="nucleotide sequence ID" value="NZ_JABERL010000018.1"/>
</dbReference>
<evidence type="ECO:0000256" key="2">
    <source>
        <dbReference type="SAM" id="SignalP"/>
    </source>
</evidence>
<feature type="region of interest" description="Disordered" evidence="1">
    <location>
        <begin position="113"/>
        <end position="142"/>
    </location>
</feature>
<dbReference type="Proteomes" id="UP000569202">
    <property type="component" value="Unassembled WGS sequence"/>
</dbReference>
<proteinExistence type="predicted"/>
<protein>
    <recommendedName>
        <fullName evidence="5">DUF1682 domain-containing protein</fullName>
    </recommendedName>
</protein>
<sequence>MKSLHKILLACVLVSPITTVFAYDAQEVINKGHMETQRLMERQRQDAQRVQAIQAQRSYENQMRQRENKRQMEKSRQQDLNRKPVTEAEMKKGLKDLGDLITSDQAKDVLNYMNNLKPDPYEPTKKDPVNMDGFYFDPNPQR</sequence>
<organism evidence="3 4">
    <name type="scientific">Acinetobacter terrae</name>
    <dbReference type="NCBI Taxonomy" id="2731247"/>
    <lineage>
        <taxon>Bacteria</taxon>
        <taxon>Pseudomonadati</taxon>
        <taxon>Pseudomonadota</taxon>
        <taxon>Gammaproteobacteria</taxon>
        <taxon>Moraxellales</taxon>
        <taxon>Moraxellaceae</taxon>
        <taxon>Acinetobacter</taxon>
        <taxon>Acinetobacter Taxon 24</taxon>
    </lineage>
</organism>
<feature type="chain" id="PRO_5031486451" description="DUF1682 domain-containing protein" evidence="2">
    <location>
        <begin position="23"/>
        <end position="142"/>
    </location>
</feature>
<keyword evidence="2" id="KW-0732">Signal</keyword>
<reference evidence="3 4" key="1">
    <citation type="submission" date="2020-04" db="EMBL/GenBank/DDBJ databases">
        <title>Acinetobacter Taxon 24.</title>
        <authorList>
            <person name="Nemec A."/>
            <person name="Radolfova-Krizova L."/>
            <person name="Higgins P.G."/>
            <person name="Spanelova P."/>
        </authorList>
    </citation>
    <scope>NUCLEOTIDE SEQUENCE [LARGE SCALE GENOMIC DNA]</scope>
    <source>
        <strain evidence="3 4">ANC 5380</strain>
    </source>
</reference>